<proteinExistence type="predicted"/>
<dbReference type="EMBL" id="GBEZ01004830">
    <property type="protein sequence ID" value="JAC80416.1"/>
    <property type="molecule type" value="Transcribed_RNA"/>
</dbReference>
<dbReference type="Pfam" id="PF12796">
    <property type="entry name" value="Ank_2"/>
    <property type="match status" value="1"/>
</dbReference>
<name>A0A061SCC6_9CHLO</name>
<feature type="non-terminal residue" evidence="5">
    <location>
        <position position="318"/>
    </location>
</feature>
<dbReference type="InterPro" id="IPR036770">
    <property type="entry name" value="Ankyrin_rpt-contain_sf"/>
</dbReference>
<evidence type="ECO:0000256" key="2">
    <source>
        <dbReference type="ARBA" id="ARBA00023043"/>
    </source>
</evidence>
<evidence type="ECO:0000313" key="5">
    <source>
        <dbReference type="EMBL" id="JAC80416.1"/>
    </source>
</evidence>
<dbReference type="PANTHER" id="PTHR24198:SF165">
    <property type="entry name" value="ANKYRIN REPEAT-CONTAINING PROTEIN-RELATED"/>
    <property type="match status" value="1"/>
</dbReference>
<dbReference type="PROSITE" id="PS50088">
    <property type="entry name" value="ANK_REPEAT"/>
    <property type="match status" value="2"/>
</dbReference>
<sequence length="318" mass="33397">MLSALWCAIGGSDRGAPGVDTNNGTSYDDHKGYLYSTGYGELRNFEDDESLVTAVKSGNLRAVKGIVSEGADPTIKDELGRSPVHIAVRKNLPDILAALMPLNPDLNARDNHGLTPLHIASGLGNKSMVRRLLELGASADCTDAVRRSGPRPSLPSAPRQHTPTAPRREPMGGGGSRFDTLGPPRGDGRSQLRLGPPFGLPPPALPLPTPSPSSSDHHSPFHSSFPLPLSIPGYAGRERLPSSFSPSPPPSSSSSTPPQARVILPSADAPGLGCCPQEGKTPAHIACAATGDSQRLAERIDVLGILVLKMSDLDFRDD</sequence>
<protein>
    <submittedName>
        <fullName evidence="5">Uncharacterized protein</fullName>
    </submittedName>
</protein>
<dbReference type="SUPFAM" id="SSF48403">
    <property type="entry name" value="Ankyrin repeat"/>
    <property type="match status" value="1"/>
</dbReference>
<dbReference type="PANTHER" id="PTHR24198">
    <property type="entry name" value="ANKYRIN REPEAT AND PROTEIN KINASE DOMAIN-CONTAINING PROTEIN"/>
    <property type="match status" value="1"/>
</dbReference>
<dbReference type="InterPro" id="IPR002110">
    <property type="entry name" value="Ankyrin_rpt"/>
</dbReference>
<evidence type="ECO:0000256" key="1">
    <source>
        <dbReference type="ARBA" id="ARBA00022737"/>
    </source>
</evidence>
<organism evidence="5">
    <name type="scientific">Tetraselmis sp. GSL018</name>
    <dbReference type="NCBI Taxonomy" id="582737"/>
    <lineage>
        <taxon>Eukaryota</taxon>
        <taxon>Viridiplantae</taxon>
        <taxon>Chlorophyta</taxon>
        <taxon>core chlorophytes</taxon>
        <taxon>Chlorodendrophyceae</taxon>
        <taxon>Chlorodendrales</taxon>
        <taxon>Chlorodendraceae</taxon>
        <taxon>Tetraselmis</taxon>
    </lineage>
</organism>
<keyword evidence="1" id="KW-0677">Repeat</keyword>
<feature type="compositionally biased region" description="Low complexity" evidence="4">
    <location>
        <begin position="221"/>
        <end position="232"/>
    </location>
</feature>
<keyword evidence="2 3" id="KW-0040">ANK repeat</keyword>
<feature type="repeat" description="ANK" evidence="3">
    <location>
        <begin position="112"/>
        <end position="144"/>
    </location>
</feature>
<feature type="compositionally biased region" description="Pro residues" evidence="4">
    <location>
        <begin position="198"/>
        <end position="211"/>
    </location>
</feature>
<dbReference type="PROSITE" id="PS50297">
    <property type="entry name" value="ANK_REP_REGION"/>
    <property type="match status" value="2"/>
</dbReference>
<evidence type="ECO:0000256" key="3">
    <source>
        <dbReference type="PROSITE-ProRule" id="PRU00023"/>
    </source>
</evidence>
<dbReference type="SMART" id="SM00248">
    <property type="entry name" value="ANK"/>
    <property type="match status" value="4"/>
</dbReference>
<dbReference type="Gene3D" id="1.25.40.20">
    <property type="entry name" value="Ankyrin repeat-containing domain"/>
    <property type="match status" value="1"/>
</dbReference>
<accession>A0A061SCC6</accession>
<gene>
    <name evidence="5" type="ORF">TSPGSL018_10324</name>
</gene>
<reference evidence="5" key="1">
    <citation type="submission" date="2014-05" db="EMBL/GenBank/DDBJ databases">
        <title>The transcriptome of the halophilic microalga Tetraselmis sp. GSL018 isolated from the Great Salt Lake, Utah.</title>
        <authorList>
            <person name="Jinkerson R.E."/>
            <person name="D'Adamo S."/>
            <person name="Posewitz M.C."/>
        </authorList>
    </citation>
    <scope>NUCLEOTIDE SEQUENCE</scope>
    <source>
        <strain evidence="5">GSL018</strain>
    </source>
</reference>
<feature type="region of interest" description="Disordered" evidence="4">
    <location>
        <begin position="143"/>
        <end position="260"/>
    </location>
</feature>
<feature type="repeat" description="ANK" evidence="3">
    <location>
        <begin position="79"/>
        <end position="111"/>
    </location>
</feature>
<dbReference type="AlphaFoldDB" id="A0A061SCC6"/>
<evidence type="ECO:0000256" key="4">
    <source>
        <dbReference type="SAM" id="MobiDB-lite"/>
    </source>
</evidence>